<evidence type="ECO:0000256" key="1">
    <source>
        <dbReference type="SAM" id="Phobius"/>
    </source>
</evidence>
<gene>
    <name evidence="3" type="ORF">D3F03_03660</name>
</gene>
<name>A0A398C9H8_9BURK</name>
<accession>A0A398C9H8</accession>
<sequence length="303" mass="31720">MSKGEWDESVEGVCDNTSASSAGQLLRQARLSAGIHIETIAFSLKVPVSKIEALERDDLEALPDAVFARALTSSVCRTLKMDPAPVLALLPQAAAQFLPANHAGVNAVFRDGSERSGSRSVLARVSRPLGLLVIVLLLGAGVLAWMPSAWLRLDFANAPNSQPSAVVNTLPSSAGTVAAGKLIEAAAATPQATAPVAPVEPVTPAMKPIPTTLASEPDQPVAVNTPRLMMTARGETWVQVKDAQGAILLERTLRAGETASVNQPGRLSVVVGRADATEVSVMGEKFDIASLARENVARFEIQP</sequence>
<keyword evidence="1" id="KW-0812">Transmembrane</keyword>
<dbReference type="GO" id="GO:0003677">
    <property type="term" value="F:DNA binding"/>
    <property type="evidence" value="ECO:0007669"/>
    <property type="project" value="InterPro"/>
</dbReference>
<proteinExistence type="predicted"/>
<dbReference type="InterPro" id="IPR050400">
    <property type="entry name" value="Bact_Cytoskel_RodZ"/>
</dbReference>
<feature type="domain" description="Cytoskeleton protein RodZ-like C-terminal" evidence="2">
    <location>
        <begin position="230"/>
        <end position="300"/>
    </location>
</feature>
<dbReference type="InterPro" id="IPR025194">
    <property type="entry name" value="RodZ-like_C"/>
</dbReference>
<evidence type="ECO:0000259" key="2">
    <source>
        <dbReference type="Pfam" id="PF13464"/>
    </source>
</evidence>
<dbReference type="Pfam" id="PF13413">
    <property type="entry name" value="HTH_25"/>
    <property type="match status" value="1"/>
</dbReference>
<dbReference type="EMBL" id="QXJC01000001">
    <property type="protein sequence ID" value="RID99522.1"/>
    <property type="molecule type" value="Genomic_DNA"/>
</dbReference>
<dbReference type="PANTHER" id="PTHR34475:SF1">
    <property type="entry name" value="CYTOSKELETON PROTEIN RODZ"/>
    <property type="match status" value="1"/>
</dbReference>
<reference evidence="3 4" key="1">
    <citation type="submission" date="2018-09" db="EMBL/GenBank/DDBJ databases">
        <title>Draft genome of Simplicispira sp. NY-02.</title>
        <authorList>
            <person name="Im W.T."/>
        </authorList>
    </citation>
    <scope>NUCLEOTIDE SEQUENCE [LARGE SCALE GENOMIC DNA]</scope>
    <source>
        <strain evidence="3 4">NY-02</strain>
    </source>
</reference>
<organism evidence="3 4">
    <name type="scientific">Simplicispira hankyongi</name>
    <dbReference type="NCBI Taxonomy" id="2315688"/>
    <lineage>
        <taxon>Bacteria</taxon>
        <taxon>Pseudomonadati</taxon>
        <taxon>Pseudomonadota</taxon>
        <taxon>Betaproteobacteria</taxon>
        <taxon>Burkholderiales</taxon>
        <taxon>Comamonadaceae</taxon>
        <taxon>Simplicispira</taxon>
    </lineage>
</organism>
<keyword evidence="1" id="KW-1133">Transmembrane helix</keyword>
<feature type="transmembrane region" description="Helical" evidence="1">
    <location>
        <begin position="129"/>
        <end position="151"/>
    </location>
</feature>
<keyword evidence="1" id="KW-0472">Membrane</keyword>
<dbReference type="AlphaFoldDB" id="A0A398C9H8"/>
<dbReference type="Proteomes" id="UP000266302">
    <property type="component" value="Unassembled WGS sequence"/>
</dbReference>
<dbReference type="InterPro" id="IPR010982">
    <property type="entry name" value="Lambda_DNA-bd_dom_sf"/>
</dbReference>
<comment type="caution">
    <text evidence="3">The sequence shown here is derived from an EMBL/GenBank/DDBJ whole genome shotgun (WGS) entry which is preliminary data.</text>
</comment>
<evidence type="ECO:0000313" key="3">
    <source>
        <dbReference type="EMBL" id="RID99522.1"/>
    </source>
</evidence>
<protein>
    <submittedName>
        <fullName evidence="3">Helix-turn-helix domain-containing protein</fullName>
    </submittedName>
</protein>
<dbReference type="Gene3D" id="1.10.260.40">
    <property type="entry name" value="lambda repressor-like DNA-binding domains"/>
    <property type="match status" value="1"/>
</dbReference>
<evidence type="ECO:0000313" key="4">
    <source>
        <dbReference type="Proteomes" id="UP000266302"/>
    </source>
</evidence>
<dbReference type="PANTHER" id="PTHR34475">
    <property type="match status" value="1"/>
</dbReference>
<dbReference type="Pfam" id="PF13464">
    <property type="entry name" value="RodZ_C"/>
    <property type="match status" value="1"/>
</dbReference>
<keyword evidence="4" id="KW-1185">Reference proteome</keyword>